<dbReference type="EMBL" id="JAIWYP010000004">
    <property type="protein sequence ID" value="KAH3831557.1"/>
    <property type="molecule type" value="Genomic_DNA"/>
</dbReference>
<proteinExistence type="predicted"/>
<gene>
    <name evidence="2" type="ORF">DPMN_104827</name>
</gene>
<comment type="caution">
    <text evidence="2">The sequence shown here is derived from an EMBL/GenBank/DDBJ whole genome shotgun (WGS) entry which is preliminary data.</text>
</comment>
<reference evidence="2" key="2">
    <citation type="submission" date="2020-11" db="EMBL/GenBank/DDBJ databases">
        <authorList>
            <person name="McCartney M.A."/>
            <person name="Auch B."/>
            <person name="Kono T."/>
            <person name="Mallez S."/>
            <person name="Becker A."/>
            <person name="Gohl D.M."/>
            <person name="Silverstein K.A.T."/>
            <person name="Koren S."/>
            <person name="Bechman K.B."/>
            <person name="Herman A."/>
            <person name="Abrahante J.E."/>
            <person name="Garbe J."/>
        </authorList>
    </citation>
    <scope>NUCLEOTIDE SEQUENCE</scope>
    <source>
        <strain evidence="2">Duluth1</strain>
        <tissue evidence="2">Whole animal</tissue>
    </source>
</reference>
<organism evidence="2 3">
    <name type="scientific">Dreissena polymorpha</name>
    <name type="common">Zebra mussel</name>
    <name type="synonym">Mytilus polymorpha</name>
    <dbReference type="NCBI Taxonomy" id="45954"/>
    <lineage>
        <taxon>Eukaryota</taxon>
        <taxon>Metazoa</taxon>
        <taxon>Spiralia</taxon>
        <taxon>Lophotrochozoa</taxon>
        <taxon>Mollusca</taxon>
        <taxon>Bivalvia</taxon>
        <taxon>Autobranchia</taxon>
        <taxon>Heteroconchia</taxon>
        <taxon>Euheterodonta</taxon>
        <taxon>Imparidentia</taxon>
        <taxon>Neoheterodontei</taxon>
        <taxon>Myida</taxon>
        <taxon>Dreissenoidea</taxon>
        <taxon>Dreissenidae</taxon>
        <taxon>Dreissena</taxon>
    </lineage>
</organism>
<evidence type="ECO:0000256" key="1">
    <source>
        <dbReference type="SAM" id="MobiDB-lite"/>
    </source>
</evidence>
<evidence type="ECO:0000313" key="3">
    <source>
        <dbReference type="Proteomes" id="UP000828390"/>
    </source>
</evidence>
<feature type="compositionally biased region" description="Basic and acidic residues" evidence="1">
    <location>
        <begin position="77"/>
        <end position="87"/>
    </location>
</feature>
<sequence>MLTRASGSRRARDHRVAPRVLCLHAQEPRDLYVRHDQSAAYCLGNCIQLCHLTGYHGMSRGQSRGRPHRQVCSPHWGHREHGRNGAL</sequence>
<dbReference type="Proteomes" id="UP000828390">
    <property type="component" value="Unassembled WGS sequence"/>
</dbReference>
<accession>A0A9D4HG34</accession>
<dbReference type="AlphaFoldDB" id="A0A9D4HG34"/>
<reference evidence="2" key="1">
    <citation type="journal article" date="2019" name="bioRxiv">
        <title>The Genome of the Zebra Mussel, Dreissena polymorpha: A Resource for Invasive Species Research.</title>
        <authorList>
            <person name="McCartney M.A."/>
            <person name="Auch B."/>
            <person name="Kono T."/>
            <person name="Mallez S."/>
            <person name="Zhang Y."/>
            <person name="Obille A."/>
            <person name="Becker A."/>
            <person name="Abrahante J.E."/>
            <person name="Garbe J."/>
            <person name="Badalamenti J.P."/>
            <person name="Herman A."/>
            <person name="Mangelson H."/>
            <person name="Liachko I."/>
            <person name="Sullivan S."/>
            <person name="Sone E.D."/>
            <person name="Koren S."/>
            <person name="Silverstein K.A.T."/>
            <person name="Beckman K.B."/>
            <person name="Gohl D.M."/>
        </authorList>
    </citation>
    <scope>NUCLEOTIDE SEQUENCE</scope>
    <source>
        <strain evidence="2">Duluth1</strain>
        <tissue evidence="2">Whole animal</tissue>
    </source>
</reference>
<feature type="region of interest" description="Disordered" evidence="1">
    <location>
        <begin position="59"/>
        <end position="87"/>
    </location>
</feature>
<evidence type="ECO:0000313" key="2">
    <source>
        <dbReference type="EMBL" id="KAH3831557.1"/>
    </source>
</evidence>
<keyword evidence="3" id="KW-1185">Reference proteome</keyword>
<name>A0A9D4HG34_DREPO</name>
<protein>
    <submittedName>
        <fullName evidence="2">Uncharacterized protein</fullName>
    </submittedName>
</protein>